<evidence type="ECO:0000256" key="1">
    <source>
        <dbReference type="SAM" id="MobiDB-lite"/>
    </source>
</evidence>
<sequence>MTQQELELAINSLEMSISTVVPCVNNGGWKIPYEALKKDLVRVNLDLNEAIREKQNDTKKEDNVTLKTETSPGPCD</sequence>
<evidence type="ECO:0000313" key="2">
    <source>
        <dbReference type="EMBL" id="SVC98595.1"/>
    </source>
</evidence>
<dbReference type="EMBL" id="UINC01122650">
    <property type="protein sequence ID" value="SVC98595.1"/>
    <property type="molecule type" value="Genomic_DNA"/>
</dbReference>
<reference evidence="2" key="1">
    <citation type="submission" date="2018-05" db="EMBL/GenBank/DDBJ databases">
        <authorList>
            <person name="Lanie J.A."/>
            <person name="Ng W.-L."/>
            <person name="Kazmierczak K.M."/>
            <person name="Andrzejewski T.M."/>
            <person name="Davidsen T.M."/>
            <person name="Wayne K.J."/>
            <person name="Tettelin H."/>
            <person name="Glass J.I."/>
            <person name="Rusch D."/>
            <person name="Podicherti R."/>
            <person name="Tsui H.-C.T."/>
            <person name="Winkler M.E."/>
        </authorList>
    </citation>
    <scope>NUCLEOTIDE SEQUENCE</scope>
</reference>
<accession>A0A382RN68</accession>
<dbReference type="AlphaFoldDB" id="A0A382RN68"/>
<organism evidence="2">
    <name type="scientific">marine metagenome</name>
    <dbReference type="NCBI Taxonomy" id="408172"/>
    <lineage>
        <taxon>unclassified sequences</taxon>
        <taxon>metagenomes</taxon>
        <taxon>ecological metagenomes</taxon>
    </lineage>
</organism>
<feature type="region of interest" description="Disordered" evidence="1">
    <location>
        <begin position="53"/>
        <end position="76"/>
    </location>
</feature>
<gene>
    <name evidence="2" type="ORF">METZ01_LOCUS351449</name>
</gene>
<feature type="compositionally biased region" description="Basic and acidic residues" evidence="1">
    <location>
        <begin position="53"/>
        <end position="64"/>
    </location>
</feature>
<protein>
    <submittedName>
        <fullName evidence="2">Uncharacterized protein</fullName>
    </submittedName>
</protein>
<feature type="compositionally biased region" description="Polar residues" evidence="1">
    <location>
        <begin position="65"/>
        <end position="76"/>
    </location>
</feature>
<name>A0A382RN68_9ZZZZ</name>
<proteinExistence type="predicted"/>